<gene>
    <name evidence="1" type="ORF">I6G80_22310</name>
</gene>
<proteinExistence type="predicted"/>
<dbReference type="AlphaFoldDB" id="A0AB37GK96"/>
<organism evidence="1 2">
    <name type="scientific">Bacillus licheniformis</name>
    <dbReference type="NCBI Taxonomy" id="1402"/>
    <lineage>
        <taxon>Bacteria</taxon>
        <taxon>Bacillati</taxon>
        <taxon>Bacillota</taxon>
        <taxon>Bacilli</taxon>
        <taxon>Bacillales</taxon>
        <taxon>Bacillaceae</taxon>
        <taxon>Bacillus</taxon>
    </lineage>
</organism>
<dbReference type="RefSeq" id="WP_017474985.1">
    <property type="nucleotide sequence ID" value="NZ_CAMFKN010000005.1"/>
</dbReference>
<sequence length="98" mass="11094">MFCIVTETEYYGSYGPAGVSYLRESKDGEQRPFLFPGGGASIKLDCTAGRYEIRNIDDELLFLTTVKNVYLFRLLYQGNFSLNVLFNCKGIDKTKNTP</sequence>
<evidence type="ECO:0000313" key="2">
    <source>
        <dbReference type="Proteomes" id="UP000595038"/>
    </source>
</evidence>
<accession>A0AB37GK96</accession>
<dbReference type="Proteomes" id="UP000595038">
    <property type="component" value="Chromosome"/>
</dbReference>
<evidence type="ECO:0000313" key="1">
    <source>
        <dbReference type="EMBL" id="QPR72505.1"/>
    </source>
</evidence>
<reference evidence="1 2" key="1">
    <citation type="submission" date="2020-12" db="EMBL/GenBank/DDBJ databases">
        <title>FDA dAtabase for Regulatory Grade micrObial Sequences (FDA-ARGOS): Supporting development and validation of Infectious Disease Dx tests.</title>
        <authorList>
            <person name="Nelson B."/>
            <person name="Plummer A."/>
            <person name="Tallon L."/>
            <person name="Sadzewicz L."/>
            <person name="Zhao X."/>
            <person name="Boylan J."/>
            <person name="Ott S."/>
            <person name="Bowen H."/>
            <person name="Vavikolanu K."/>
            <person name="Mehta A."/>
            <person name="Aluvathingal J."/>
            <person name="Nadendla S."/>
            <person name="Myers T."/>
            <person name="Yan Y."/>
            <person name="Sichtig H."/>
        </authorList>
    </citation>
    <scope>NUCLEOTIDE SEQUENCE [LARGE SCALE GENOMIC DNA]</scope>
    <source>
        <strain evidence="1 2">FDAARGOS_923</strain>
    </source>
</reference>
<protein>
    <submittedName>
        <fullName evidence="1">Uncharacterized protein</fullName>
    </submittedName>
</protein>
<name>A0AB37GK96_BACLI</name>
<dbReference type="EMBL" id="CP065647">
    <property type="protein sequence ID" value="QPR72505.1"/>
    <property type="molecule type" value="Genomic_DNA"/>
</dbReference>